<reference evidence="1 2" key="1">
    <citation type="submission" date="2016-12" db="EMBL/GenBank/DDBJ databases">
        <authorList>
            <person name="Song W.-J."/>
            <person name="Kurnit D.M."/>
        </authorList>
    </citation>
    <scope>NUCLEOTIDE SEQUENCE [LARGE SCALE GENOMIC DNA]</scope>
    <source>
        <strain evidence="1 2">CECT 9026</strain>
    </source>
</reference>
<dbReference type="EMBL" id="FSSB01000004">
    <property type="protein sequence ID" value="SIO92690.1"/>
    <property type="molecule type" value="Genomic_DNA"/>
</dbReference>
<proteinExistence type="predicted"/>
<dbReference type="RefSeq" id="WP_159439436.1">
    <property type="nucleotide sequence ID" value="NZ_AP024907.1"/>
</dbReference>
<accession>A0A1N6LZU7</accession>
<sequence>MPETNLKRLDLAHTARLHLIDLIAYAKQDDLHELREVLVYLNNLITFDEQENPQR</sequence>
<evidence type="ECO:0000313" key="1">
    <source>
        <dbReference type="EMBL" id="SIO92690.1"/>
    </source>
</evidence>
<evidence type="ECO:0000313" key="2">
    <source>
        <dbReference type="Proteomes" id="UP000184774"/>
    </source>
</evidence>
<gene>
    <name evidence="1" type="ORF">VSP9026_00308</name>
</gene>
<dbReference type="Proteomes" id="UP000184774">
    <property type="component" value="Unassembled WGS sequence"/>
</dbReference>
<protein>
    <submittedName>
        <fullName evidence="1">Uncharacterized protein</fullName>
    </submittedName>
</protein>
<dbReference type="AlphaFoldDB" id="A0A1N6LZU7"/>
<name>A0A1N6LZU7_9VIBR</name>
<organism evidence="1 2">
    <name type="scientific">Vibrio spartinae</name>
    <dbReference type="NCBI Taxonomy" id="1918945"/>
    <lineage>
        <taxon>Bacteria</taxon>
        <taxon>Pseudomonadati</taxon>
        <taxon>Pseudomonadota</taxon>
        <taxon>Gammaproteobacteria</taxon>
        <taxon>Vibrionales</taxon>
        <taxon>Vibrionaceae</taxon>
        <taxon>Vibrio</taxon>
    </lineage>
</organism>
<dbReference type="OrthoDB" id="5880685at2"/>